<dbReference type="Pfam" id="PF02626">
    <property type="entry name" value="CT_A_B"/>
    <property type="match status" value="1"/>
</dbReference>
<comment type="caution">
    <text evidence="5">The sequence shown here is derived from an EMBL/GenBank/DDBJ whole genome shotgun (WGS) entry which is preliminary data.</text>
</comment>
<dbReference type="EMBL" id="BBXV01000041">
    <property type="protein sequence ID" value="GAQ19177.1"/>
    <property type="molecule type" value="Genomic_DNA"/>
</dbReference>
<keyword evidence="3" id="KW-0067">ATP-binding</keyword>
<dbReference type="PANTHER" id="PTHR43309">
    <property type="entry name" value="5-OXOPROLINASE SUBUNIT C"/>
    <property type="match status" value="1"/>
</dbReference>
<gene>
    <name evidence="5" type="ORF">OPHB3_3139</name>
</gene>
<evidence type="ECO:0000259" key="4">
    <source>
        <dbReference type="SMART" id="SM00797"/>
    </source>
</evidence>
<proteinExistence type="predicted"/>
<dbReference type="InterPro" id="IPR029000">
    <property type="entry name" value="Cyclophilin-like_dom_sf"/>
</dbReference>
<dbReference type="InterPro" id="IPR003778">
    <property type="entry name" value="CT_A_B"/>
</dbReference>
<evidence type="ECO:0000256" key="2">
    <source>
        <dbReference type="ARBA" id="ARBA00022801"/>
    </source>
</evidence>
<dbReference type="PANTHER" id="PTHR43309:SF5">
    <property type="entry name" value="5-OXOPROLINASE SUBUNIT C"/>
    <property type="match status" value="1"/>
</dbReference>
<dbReference type="SMART" id="SM00797">
    <property type="entry name" value="AHS2"/>
    <property type="match status" value="1"/>
</dbReference>
<dbReference type="RefSeq" id="WP_058950923.1">
    <property type="nucleotide sequence ID" value="NZ_BBXV01000041.1"/>
</dbReference>
<evidence type="ECO:0000313" key="5">
    <source>
        <dbReference type="EMBL" id="GAQ19177.1"/>
    </source>
</evidence>
<evidence type="ECO:0000256" key="3">
    <source>
        <dbReference type="ARBA" id="ARBA00022840"/>
    </source>
</evidence>
<protein>
    <submittedName>
        <fullName evidence="5">KipI antagonist</fullName>
    </submittedName>
</protein>
<dbReference type="AlphaFoldDB" id="A0A0U9HBG6"/>
<name>A0A0U9HBG6_9BACI</name>
<dbReference type="InterPro" id="IPR052708">
    <property type="entry name" value="PxpC"/>
</dbReference>
<keyword evidence="1" id="KW-0547">Nucleotide-binding</keyword>
<reference evidence="6" key="1">
    <citation type="submission" date="2015-07" db="EMBL/GenBank/DDBJ databases">
        <title>Draft Genome Sequence of Oceanobacillus picturae Heshi-B3 that Was Isolated from Fermented Rice Bran with Aging Salted Mackerel, Which Was Named Heshiko as Traditional Fermented Seafood in Japan.</title>
        <authorList>
            <person name="Akuzawa S."/>
            <person name="Nakagawa J."/>
            <person name="Kanekatsu T."/>
            <person name="Kanesaki Y."/>
            <person name="Suzuki T."/>
        </authorList>
    </citation>
    <scope>NUCLEOTIDE SEQUENCE [LARGE SCALE GENOMIC DNA]</scope>
    <source>
        <strain evidence="6">Heshi-B3</strain>
    </source>
</reference>
<reference evidence="5 6" key="2">
    <citation type="journal article" date="2016" name="Genome Announc.">
        <title>Draft Genome Sequence of Oceanobacillus picturae Heshi-B3, Isolated from Fermented Rice Bran in a Traditional Japanese Seafood Dish.</title>
        <authorList>
            <person name="Akuzawa S."/>
            <person name="Nagaoka J."/>
            <person name="Kanekatsu M."/>
            <person name="Kanesaki Y."/>
            <person name="Suzuki T."/>
        </authorList>
    </citation>
    <scope>NUCLEOTIDE SEQUENCE [LARGE SCALE GENOMIC DNA]</scope>
    <source>
        <strain evidence="5 6">Heshi-B3</strain>
    </source>
</reference>
<organism evidence="5 6">
    <name type="scientific">Oceanobacillus picturae</name>
    <dbReference type="NCBI Taxonomy" id="171693"/>
    <lineage>
        <taxon>Bacteria</taxon>
        <taxon>Bacillati</taxon>
        <taxon>Bacillota</taxon>
        <taxon>Bacilli</taxon>
        <taxon>Bacillales</taxon>
        <taxon>Bacillaceae</taxon>
        <taxon>Oceanobacillus</taxon>
    </lineage>
</organism>
<sequence>MVQQELFQVIKPGIQTTFQDMGRTGYQQFGVPVSGAMDRFSLQVANILAGNKRTIPCLEITLVGPTLLAKTTMTIVITGADLSPTCNGEPIAMWKTVRIEEGDELVFGKHQSGVRAYLSVSGGFEAPAYFGSSSVDGNSGFGKSLEIEDVIKGYPVVEKTGISLANTLIPIYRKKVKISLIEGPHTDYFTQAGRNTFFTEPYKVGANSNRMGYRLEGSAIKPEKVKVWSDGIPLGGVQITSAGEPIILMADRQTTGGYPRIGTVSSTDIPKIAQLIPGGEVSFKRVSVEKAEEDARKEAQFLIRLEQFRQHIERGKKA</sequence>
<dbReference type="GO" id="GO:0016787">
    <property type="term" value="F:hydrolase activity"/>
    <property type="evidence" value="ECO:0007669"/>
    <property type="project" value="UniProtKB-KW"/>
</dbReference>
<accession>A0A0U9HBG6</accession>
<feature type="domain" description="Carboxyltransferase" evidence="4">
    <location>
        <begin position="28"/>
        <end position="302"/>
    </location>
</feature>
<dbReference type="Gene3D" id="2.40.100.10">
    <property type="entry name" value="Cyclophilin-like"/>
    <property type="match status" value="1"/>
</dbReference>
<dbReference type="SUPFAM" id="SSF50891">
    <property type="entry name" value="Cyclophilin-like"/>
    <property type="match status" value="1"/>
</dbReference>
<dbReference type="NCBIfam" id="TIGR00724">
    <property type="entry name" value="urea_amlyse_rel"/>
    <property type="match status" value="1"/>
</dbReference>
<dbReference type="OrthoDB" id="9782422at2"/>
<evidence type="ECO:0000313" key="6">
    <source>
        <dbReference type="Proteomes" id="UP000052946"/>
    </source>
</evidence>
<dbReference type="Proteomes" id="UP000052946">
    <property type="component" value="Unassembled WGS sequence"/>
</dbReference>
<evidence type="ECO:0000256" key="1">
    <source>
        <dbReference type="ARBA" id="ARBA00022741"/>
    </source>
</evidence>
<keyword evidence="2" id="KW-0378">Hydrolase</keyword>
<dbReference type="GO" id="GO:0005524">
    <property type="term" value="F:ATP binding"/>
    <property type="evidence" value="ECO:0007669"/>
    <property type="project" value="UniProtKB-KW"/>
</dbReference>